<keyword evidence="4" id="KW-1185">Reference proteome</keyword>
<dbReference type="PROSITE" id="PS00889">
    <property type="entry name" value="CNMP_BINDING_2"/>
    <property type="match status" value="1"/>
</dbReference>
<feature type="domain" description="Cyclic nucleotide-binding" evidence="2">
    <location>
        <begin position="106"/>
        <end position="232"/>
    </location>
</feature>
<dbReference type="Pfam" id="PF00027">
    <property type="entry name" value="cNMP_binding"/>
    <property type="match status" value="1"/>
</dbReference>
<reference evidence="3" key="1">
    <citation type="submission" date="2020-06" db="EMBL/GenBank/DDBJ databases">
        <authorList>
            <consortium name="Plant Systems Biology data submission"/>
        </authorList>
    </citation>
    <scope>NUCLEOTIDE SEQUENCE</scope>
    <source>
        <strain evidence="3">D6</strain>
    </source>
</reference>
<feature type="signal peptide" evidence="1">
    <location>
        <begin position="1"/>
        <end position="26"/>
    </location>
</feature>
<dbReference type="PROSITE" id="PS50042">
    <property type="entry name" value="CNMP_BINDING_3"/>
    <property type="match status" value="1"/>
</dbReference>
<evidence type="ECO:0000256" key="1">
    <source>
        <dbReference type="SAM" id="SignalP"/>
    </source>
</evidence>
<dbReference type="PANTHER" id="PTHR23011:SF28">
    <property type="entry name" value="CYCLIC NUCLEOTIDE-BINDING DOMAIN CONTAINING PROTEIN"/>
    <property type="match status" value="1"/>
</dbReference>
<dbReference type="InterPro" id="IPR018488">
    <property type="entry name" value="cNMP-bd_CS"/>
</dbReference>
<sequence>MLRPKISLCSFFLGLPLSLLSSPSNAFSTLSLRRTNARVSLLLDSITTTTSSVKIRLDDNDDFPDPHALMEYLDGSSDSDGGGGFLSFQEYQELQRRQQYLKSCPLFRDCSKGDLLRTAKSMVLQDVAAGEKLVTQGETGASAMYFLKSGTLQAVGEKQQQLENKNNNATTTIPQSQKQQKTETVIYTTYSKEGSFFGELALLFGQPRAASIVASEASKVYRLDKEAFSTSLVDSPVYDTAKRMILAKYKSKRIRDILPKIRIDELMGLVKARILTPKIRNLRRWRTTLQTYALGACATLLVMNHIQVAAFKPIVVVAMAVLAHIL</sequence>
<name>A0A9N8F0N5_9STRA</name>
<evidence type="ECO:0000313" key="4">
    <source>
        <dbReference type="Proteomes" id="UP001153069"/>
    </source>
</evidence>
<dbReference type="CDD" id="cd00038">
    <property type="entry name" value="CAP_ED"/>
    <property type="match status" value="1"/>
</dbReference>
<evidence type="ECO:0000259" key="2">
    <source>
        <dbReference type="PROSITE" id="PS50042"/>
    </source>
</evidence>
<dbReference type="InterPro" id="IPR018490">
    <property type="entry name" value="cNMP-bd_dom_sf"/>
</dbReference>
<dbReference type="Proteomes" id="UP001153069">
    <property type="component" value="Unassembled WGS sequence"/>
</dbReference>
<evidence type="ECO:0000313" key="3">
    <source>
        <dbReference type="EMBL" id="CAB9529234.1"/>
    </source>
</evidence>
<proteinExistence type="predicted"/>
<dbReference type="SMART" id="SM00100">
    <property type="entry name" value="cNMP"/>
    <property type="match status" value="1"/>
</dbReference>
<dbReference type="OrthoDB" id="417078at2759"/>
<dbReference type="EMBL" id="CAICTM010002434">
    <property type="protein sequence ID" value="CAB9529234.1"/>
    <property type="molecule type" value="Genomic_DNA"/>
</dbReference>
<dbReference type="PRINTS" id="PR00103">
    <property type="entry name" value="CAMPKINASE"/>
</dbReference>
<dbReference type="InterPro" id="IPR000595">
    <property type="entry name" value="cNMP-bd_dom"/>
</dbReference>
<protein>
    <recommendedName>
        <fullName evidence="2">Cyclic nucleotide-binding domain-containing protein</fullName>
    </recommendedName>
</protein>
<organism evidence="3 4">
    <name type="scientific">Seminavis robusta</name>
    <dbReference type="NCBI Taxonomy" id="568900"/>
    <lineage>
        <taxon>Eukaryota</taxon>
        <taxon>Sar</taxon>
        <taxon>Stramenopiles</taxon>
        <taxon>Ochrophyta</taxon>
        <taxon>Bacillariophyta</taxon>
        <taxon>Bacillariophyceae</taxon>
        <taxon>Bacillariophycidae</taxon>
        <taxon>Naviculales</taxon>
        <taxon>Naviculaceae</taxon>
        <taxon>Seminavis</taxon>
    </lineage>
</organism>
<accession>A0A9N8F0N5</accession>
<keyword evidence="1" id="KW-0732">Signal</keyword>
<dbReference type="SUPFAM" id="SSF51206">
    <property type="entry name" value="cAMP-binding domain-like"/>
    <property type="match status" value="1"/>
</dbReference>
<dbReference type="PANTHER" id="PTHR23011">
    <property type="entry name" value="CYCLIC NUCLEOTIDE-BINDING DOMAIN CONTAINING PROTEIN"/>
    <property type="match status" value="1"/>
</dbReference>
<comment type="caution">
    <text evidence="3">The sequence shown here is derived from an EMBL/GenBank/DDBJ whole genome shotgun (WGS) entry which is preliminary data.</text>
</comment>
<dbReference type="AlphaFoldDB" id="A0A9N8F0N5"/>
<dbReference type="InterPro" id="IPR014710">
    <property type="entry name" value="RmlC-like_jellyroll"/>
</dbReference>
<dbReference type="Gene3D" id="2.60.120.10">
    <property type="entry name" value="Jelly Rolls"/>
    <property type="match status" value="1"/>
</dbReference>
<gene>
    <name evidence="3" type="ORF">SEMRO_2436_G327610.1</name>
</gene>
<feature type="chain" id="PRO_5040167068" description="Cyclic nucleotide-binding domain-containing protein" evidence="1">
    <location>
        <begin position="27"/>
        <end position="326"/>
    </location>
</feature>